<gene>
    <name evidence="2" type="ORF">PR048_027641</name>
</gene>
<reference evidence="2 3" key="1">
    <citation type="submission" date="2023-02" db="EMBL/GenBank/DDBJ databases">
        <title>LHISI_Scaffold_Assembly.</title>
        <authorList>
            <person name="Stuart O.P."/>
            <person name="Cleave R."/>
            <person name="Magrath M.J.L."/>
            <person name="Mikheyev A.S."/>
        </authorList>
    </citation>
    <scope>NUCLEOTIDE SEQUENCE [LARGE SCALE GENOMIC DNA]</scope>
    <source>
        <strain evidence="2">Daus_M_001</strain>
        <tissue evidence="2">Leg muscle</tissue>
    </source>
</reference>
<comment type="caution">
    <text evidence="2">The sequence shown here is derived from an EMBL/GenBank/DDBJ whole genome shotgun (WGS) entry which is preliminary data.</text>
</comment>
<keyword evidence="3" id="KW-1185">Reference proteome</keyword>
<evidence type="ECO:0000313" key="3">
    <source>
        <dbReference type="Proteomes" id="UP001159363"/>
    </source>
</evidence>
<feature type="region of interest" description="Disordered" evidence="1">
    <location>
        <begin position="545"/>
        <end position="570"/>
    </location>
</feature>
<evidence type="ECO:0000256" key="1">
    <source>
        <dbReference type="SAM" id="MobiDB-lite"/>
    </source>
</evidence>
<dbReference type="Proteomes" id="UP001159363">
    <property type="component" value="Chromosome 11"/>
</dbReference>
<sequence length="570" mass="62422">MKGALLQGQSDGFPREAAAGFELIWDISHPPYKLGFNLNVEGVEVGIAGVEVDVDDGAAALDVVGAAVVLGITGTTVVLVVAGVEDRRSLQASVTDVKLSSQSSPSCLSGGKLTIREDGTRRSGEGWRCELGMVMQVAQGRCGHIYPVVAILSQWRRIDNRGQRDKEAQGTSLWQGVVVGVQGVREQLALGRATRRFLEGFTHHQLVVFSLAVVSAQLPLRCRPCYAYMSRRMPYYTLIHQVTSEVDRHRPCSTNLIVLISLPAAACVAGRLDGFGSSRTGSAIFGSTQGVLGSLRLGFVERIQSVPHGGHVALLVHDWLLLMCHLRLWGYILRTESHIISVLRLMRQVTDCLLSPDLSILTAVRSVAPDELHISPTMSFVAPSSASSITSVPSTEPLHRHSGRFCDKTFVFNHDARRHERDNLQRHAKTCKAVVKSPTKSTRVQSPSPQCISVHLAEPRFQDVNKPLYQRPSRPRIVAGSGAVNGNCFVEAEHTFRTSAIHRPVASGGLREEDLRRSRLFYERSRRPILIGRKFPVTLDRDRSVVLSTPPRGDDGDGREEVRGSIIPSA</sequence>
<dbReference type="EMBL" id="JARBHB010000012">
    <property type="protein sequence ID" value="KAJ8871324.1"/>
    <property type="molecule type" value="Genomic_DNA"/>
</dbReference>
<proteinExistence type="predicted"/>
<accession>A0ABQ9GH26</accession>
<name>A0ABQ9GH26_9NEOP</name>
<evidence type="ECO:0000313" key="2">
    <source>
        <dbReference type="EMBL" id="KAJ8871324.1"/>
    </source>
</evidence>
<organism evidence="2 3">
    <name type="scientific">Dryococelus australis</name>
    <dbReference type="NCBI Taxonomy" id="614101"/>
    <lineage>
        <taxon>Eukaryota</taxon>
        <taxon>Metazoa</taxon>
        <taxon>Ecdysozoa</taxon>
        <taxon>Arthropoda</taxon>
        <taxon>Hexapoda</taxon>
        <taxon>Insecta</taxon>
        <taxon>Pterygota</taxon>
        <taxon>Neoptera</taxon>
        <taxon>Polyneoptera</taxon>
        <taxon>Phasmatodea</taxon>
        <taxon>Verophasmatodea</taxon>
        <taxon>Anareolatae</taxon>
        <taxon>Phasmatidae</taxon>
        <taxon>Eurycanthinae</taxon>
        <taxon>Dryococelus</taxon>
    </lineage>
</organism>
<feature type="compositionally biased region" description="Basic and acidic residues" evidence="1">
    <location>
        <begin position="552"/>
        <end position="563"/>
    </location>
</feature>
<protein>
    <submittedName>
        <fullName evidence="2">Uncharacterized protein</fullName>
    </submittedName>
</protein>